<evidence type="ECO:0000256" key="5">
    <source>
        <dbReference type="ARBA" id="ARBA00022989"/>
    </source>
</evidence>
<evidence type="ECO:0000256" key="7">
    <source>
        <dbReference type="SAM" id="Phobius"/>
    </source>
</evidence>
<feature type="transmembrane region" description="Helical" evidence="7">
    <location>
        <begin position="41"/>
        <end position="59"/>
    </location>
</feature>
<reference evidence="9" key="2">
    <citation type="journal article" date="2020" name="mSystems">
        <title>Genome- and Community-Level Interaction Insights into Carbon Utilization and Element Cycling Functions of Hydrothermarchaeota in Hydrothermal Sediment.</title>
        <authorList>
            <person name="Zhou Z."/>
            <person name="Liu Y."/>
            <person name="Xu W."/>
            <person name="Pan J."/>
            <person name="Luo Z.H."/>
            <person name="Li M."/>
        </authorList>
    </citation>
    <scope>NUCLEOTIDE SEQUENCE [LARGE SCALE GENOMIC DNA]</scope>
    <source>
        <strain evidence="9">SpSt-1261</strain>
    </source>
</reference>
<dbReference type="Proteomes" id="UP000237153">
    <property type="component" value="Unassembled WGS sequence"/>
</dbReference>
<reference evidence="10 11" key="1">
    <citation type="submission" date="2018-01" db="EMBL/GenBank/DDBJ databases">
        <title>Metagenomic assembled genomes from two thermal pools in the Uzon Caldera, Kamchatka, Russia.</title>
        <authorList>
            <person name="Wilkins L."/>
            <person name="Ettinger C."/>
        </authorList>
    </citation>
    <scope>NUCLEOTIDE SEQUENCE [LARGE SCALE GENOMIC DNA]</scope>
    <source>
        <strain evidence="10">ZAV-06</strain>
    </source>
</reference>
<dbReference type="PANTHER" id="PTHR43731">
    <property type="entry name" value="RHOMBOID PROTEASE"/>
    <property type="match status" value="1"/>
</dbReference>
<comment type="subcellular location">
    <subcellularLocation>
        <location evidence="1">Membrane</location>
        <topology evidence="1">Multi-pass membrane protein</topology>
    </subcellularLocation>
</comment>
<feature type="transmembrane region" description="Helical" evidence="7">
    <location>
        <begin position="220"/>
        <end position="241"/>
    </location>
</feature>
<dbReference type="GO" id="GO:0004252">
    <property type="term" value="F:serine-type endopeptidase activity"/>
    <property type="evidence" value="ECO:0007669"/>
    <property type="project" value="InterPro"/>
</dbReference>
<feature type="transmembrane region" description="Helical" evidence="7">
    <location>
        <begin position="92"/>
        <end position="116"/>
    </location>
</feature>
<evidence type="ECO:0000256" key="3">
    <source>
        <dbReference type="ARBA" id="ARBA00022692"/>
    </source>
</evidence>
<protein>
    <submittedName>
        <fullName evidence="10">Rhomboid family intramembrane serine protease</fullName>
    </submittedName>
</protein>
<feature type="transmembrane region" description="Helical" evidence="7">
    <location>
        <begin position="184"/>
        <end position="208"/>
    </location>
</feature>
<sequence length="472" mass="53814">MNFFEKIFIITVFNKYIRNLKEVLSLVVIPREEQPALKKAWFTYSLILINIIVYVYTSYNNLLLTSTNESIYKLGFIPQILLEDPVQGVLRIFTSMFTHVNIFHIFFNMYFLWIFGRSVENAIGHKRFLILYLLSGIAASIFYFAFIPIGGYDSLVIPAIGASGAISGILGAYLLLFPNTKLMFCLFFIFIPICIPVSSIIFLIIWFSEQVIYGFLELGGVAYFAHVGGFITGIFLSYVFFKDSSVRLNYHLLMEYSSMMEKIGIKGMPRRIGKWTKYFLTFLFILIFLAFSSGTAEVYATNTNIYFLNVTANGQSDVVVLKLYSGKAEVSQSSVDEVRILLNRIPESFICNKELANKNMTYREFYNVTINGVSVPVFLDAVFSYRYDGIVDYASGNISTYIVLTDIYGNSNLDGKVNISFNMTSQYTNIKEPLVISSSASILLTIGAIISLFRIEEALSVSFYDLWRERWI</sequence>
<accession>A0A2J6N332</accession>
<keyword evidence="5 7" id="KW-1133">Transmembrane helix</keyword>
<organism evidence="10 11">
    <name type="scientific">Fervidicoccus fontis</name>
    <dbReference type="NCBI Taxonomy" id="683846"/>
    <lineage>
        <taxon>Archaea</taxon>
        <taxon>Thermoproteota</taxon>
        <taxon>Thermoprotei</taxon>
        <taxon>Fervidicoccales</taxon>
        <taxon>Fervidicoccaceae</taxon>
        <taxon>Fervidicoccus</taxon>
    </lineage>
</organism>
<dbReference type="SUPFAM" id="SSF144091">
    <property type="entry name" value="Rhomboid-like"/>
    <property type="match status" value="1"/>
</dbReference>
<dbReference type="GO" id="GO:0016020">
    <property type="term" value="C:membrane"/>
    <property type="evidence" value="ECO:0007669"/>
    <property type="project" value="UniProtKB-SubCell"/>
</dbReference>
<evidence type="ECO:0000259" key="8">
    <source>
        <dbReference type="Pfam" id="PF01694"/>
    </source>
</evidence>
<dbReference type="InterPro" id="IPR022764">
    <property type="entry name" value="Peptidase_S54_rhomboid_dom"/>
</dbReference>
<dbReference type="Pfam" id="PF01694">
    <property type="entry name" value="Rhomboid"/>
    <property type="match status" value="1"/>
</dbReference>
<comment type="similarity">
    <text evidence="2">Belongs to the peptidase S54 family.</text>
</comment>
<evidence type="ECO:0000313" key="10">
    <source>
        <dbReference type="EMBL" id="PMB75758.1"/>
    </source>
</evidence>
<evidence type="ECO:0000256" key="4">
    <source>
        <dbReference type="ARBA" id="ARBA00022801"/>
    </source>
</evidence>
<dbReference type="GO" id="GO:0006508">
    <property type="term" value="P:proteolysis"/>
    <property type="evidence" value="ECO:0007669"/>
    <property type="project" value="UniProtKB-KW"/>
</dbReference>
<dbReference type="Proteomes" id="UP000886076">
    <property type="component" value="Unassembled WGS sequence"/>
</dbReference>
<keyword evidence="3 7" id="KW-0812">Transmembrane</keyword>
<dbReference type="InterPro" id="IPR035952">
    <property type="entry name" value="Rhomboid-like_sf"/>
</dbReference>
<dbReference type="PANTHER" id="PTHR43731:SF14">
    <property type="entry name" value="PRESENILIN-ASSOCIATED RHOMBOID-LIKE PROTEIN, MITOCHONDRIAL"/>
    <property type="match status" value="1"/>
</dbReference>
<keyword evidence="10" id="KW-0645">Protease</keyword>
<evidence type="ECO:0000256" key="1">
    <source>
        <dbReference type="ARBA" id="ARBA00004141"/>
    </source>
</evidence>
<evidence type="ECO:0000313" key="9">
    <source>
        <dbReference type="EMBL" id="HEW64050.1"/>
    </source>
</evidence>
<dbReference type="AlphaFoldDB" id="A0A2J6N332"/>
<dbReference type="EMBL" id="DSFH01000046">
    <property type="protein sequence ID" value="HEW64050.1"/>
    <property type="molecule type" value="Genomic_DNA"/>
</dbReference>
<evidence type="ECO:0000256" key="6">
    <source>
        <dbReference type="ARBA" id="ARBA00023136"/>
    </source>
</evidence>
<feature type="transmembrane region" description="Helical" evidence="7">
    <location>
        <begin position="155"/>
        <end position="177"/>
    </location>
</feature>
<feature type="domain" description="Peptidase S54 rhomboid" evidence="8">
    <location>
        <begin position="89"/>
        <end position="242"/>
    </location>
</feature>
<comment type="caution">
    <text evidence="10">The sequence shown here is derived from an EMBL/GenBank/DDBJ whole genome shotgun (WGS) entry which is preliminary data.</text>
</comment>
<evidence type="ECO:0000313" key="11">
    <source>
        <dbReference type="Proteomes" id="UP000237153"/>
    </source>
</evidence>
<dbReference type="Gene3D" id="1.20.1540.10">
    <property type="entry name" value="Rhomboid-like"/>
    <property type="match status" value="1"/>
</dbReference>
<keyword evidence="6 7" id="KW-0472">Membrane</keyword>
<dbReference type="EMBL" id="PNIM01000007">
    <property type="protein sequence ID" value="PMB75758.1"/>
    <property type="molecule type" value="Genomic_DNA"/>
</dbReference>
<dbReference type="InterPro" id="IPR050925">
    <property type="entry name" value="Rhomboid_protease_S54"/>
</dbReference>
<feature type="transmembrane region" description="Helical" evidence="7">
    <location>
        <begin position="434"/>
        <end position="453"/>
    </location>
</feature>
<keyword evidence="4" id="KW-0378">Hydrolase</keyword>
<feature type="transmembrane region" description="Helical" evidence="7">
    <location>
        <begin position="278"/>
        <end position="300"/>
    </location>
</feature>
<feature type="transmembrane region" description="Helical" evidence="7">
    <location>
        <begin position="128"/>
        <end position="149"/>
    </location>
</feature>
<gene>
    <name evidence="10" type="ORF">C0188_02085</name>
    <name evidence="9" type="ORF">ENO39_03230</name>
</gene>
<name>A0A2J6N332_9CREN</name>
<proteinExistence type="inferred from homology"/>
<evidence type="ECO:0000256" key="2">
    <source>
        <dbReference type="ARBA" id="ARBA00009045"/>
    </source>
</evidence>